<feature type="region of interest" description="Disordered" evidence="1">
    <location>
        <begin position="1"/>
        <end position="35"/>
    </location>
</feature>
<sequence>MQRSTSPYRAPSPFRSPGDIPYPSYAGLPTGPATVGPGAITYTTSAGPDGRVIYHPFKAVSASYQTPSGVVSGIQWIPADASSVPPAGGQMMNPAAATDYAGWQGGGYAHKEENKFTQEWQRQDEKRRKQEEKEAKRIREQGAPPNDSEYELRLARERDAHSVTGRDRRKSFNAGATERSSSVTFPPGAPSAGYPLHPSVGTGYPPSPYSGYESPVAAPGYTSSASSSYHRNASNGNYPDLTRQFNDLDIDHRGKTERERKASGGLARPRKYSTSDGPYERHRTISGNYPAHTTSFTPPSISSTSSKYAPPAPSNAYFTSPSPNMRPSDISYGTAGSSVYPSTSPGRHPTDVGRSTTPFGAPPGVYPPGHVLYEGKANSGTISRSRPPSRAGPSRAPSPNLVTFPYPATSSLIGKSPRMPAANIASEPQQLPAPEAFSRPINAANAFSPFDAVKIQDMDDVYDAKAPPNMPVVPITDSNIYEARRRRREQKIEKKKQRKGKKARKKARARERNYSVFVGCISRGSALPPGVTPQMMPTGYPSAPMLAGYGPSYPPAAGYGAPVGYGPPGGFGTPAAYGVPVGIPVSRSQGYGSGY</sequence>
<dbReference type="Proteomes" id="UP001148786">
    <property type="component" value="Unassembled WGS sequence"/>
</dbReference>
<dbReference type="EMBL" id="JANKHO010000322">
    <property type="protein sequence ID" value="KAJ3511518.1"/>
    <property type="molecule type" value="Genomic_DNA"/>
</dbReference>
<feature type="compositionally biased region" description="Low complexity" evidence="1">
    <location>
        <begin position="383"/>
        <end position="399"/>
    </location>
</feature>
<feature type="compositionally biased region" description="Basic and acidic residues" evidence="1">
    <location>
        <begin position="117"/>
        <end position="140"/>
    </location>
</feature>
<feature type="compositionally biased region" description="Low complexity" evidence="1">
    <location>
        <begin position="293"/>
        <end position="309"/>
    </location>
</feature>
<dbReference type="AlphaFoldDB" id="A0A9W8K3T1"/>
<feature type="compositionally biased region" description="Low complexity" evidence="1">
    <location>
        <begin position="198"/>
        <end position="215"/>
    </location>
</feature>
<feature type="region of interest" description="Disordered" evidence="1">
    <location>
        <begin position="117"/>
        <end position="403"/>
    </location>
</feature>
<evidence type="ECO:0000313" key="2">
    <source>
        <dbReference type="EMBL" id="KAJ3511518.1"/>
    </source>
</evidence>
<feature type="compositionally biased region" description="Polar residues" evidence="1">
    <location>
        <begin position="334"/>
        <end position="345"/>
    </location>
</feature>
<feature type="compositionally biased region" description="Basic and acidic residues" evidence="1">
    <location>
        <begin position="249"/>
        <end position="262"/>
    </location>
</feature>
<proteinExistence type="predicted"/>
<accession>A0A9W8K3T1</accession>
<comment type="caution">
    <text evidence="2">The sequence shown here is derived from an EMBL/GenBank/DDBJ whole genome shotgun (WGS) entry which is preliminary data.</text>
</comment>
<keyword evidence="3" id="KW-1185">Reference proteome</keyword>
<feature type="compositionally biased region" description="Polar residues" evidence="1">
    <location>
        <begin position="316"/>
        <end position="325"/>
    </location>
</feature>
<name>A0A9W8K3T1_9AGAR</name>
<protein>
    <submittedName>
        <fullName evidence="2">Uncharacterized protein</fullName>
    </submittedName>
</protein>
<evidence type="ECO:0000256" key="1">
    <source>
        <dbReference type="SAM" id="MobiDB-lite"/>
    </source>
</evidence>
<feature type="region of interest" description="Disordered" evidence="1">
    <location>
        <begin position="488"/>
        <end position="509"/>
    </location>
</feature>
<organism evidence="2 3">
    <name type="scientific">Agrocybe chaxingu</name>
    <dbReference type="NCBI Taxonomy" id="84603"/>
    <lineage>
        <taxon>Eukaryota</taxon>
        <taxon>Fungi</taxon>
        <taxon>Dikarya</taxon>
        <taxon>Basidiomycota</taxon>
        <taxon>Agaricomycotina</taxon>
        <taxon>Agaricomycetes</taxon>
        <taxon>Agaricomycetidae</taxon>
        <taxon>Agaricales</taxon>
        <taxon>Agaricineae</taxon>
        <taxon>Strophariaceae</taxon>
        <taxon>Agrocybe</taxon>
    </lineage>
</organism>
<feature type="compositionally biased region" description="Basic and acidic residues" evidence="1">
    <location>
        <begin position="150"/>
        <end position="166"/>
    </location>
</feature>
<gene>
    <name evidence="2" type="ORF">NLJ89_g4057</name>
</gene>
<dbReference type="OrthoDB" id="1719357at2759"/>
<reference evidence="2" key="1">
    <citation type="submission" date="2022-07" db="EMBL/GenBank/DDBJ databases">
        <title>Genome Sequence of Agrocybe chaxingu.</title>
        <authorList>
            <person name="Buettner E."/>
        </authorList>
    </citation>
    <scope>NUCLEOTIDE SEQUENCE</scope>
    <source>
        <strain evidence="2">MP-N11</strain>
    </source>
</reference>
<evidence type="ECO:0000313" key="3">
    <source>
        <dbReference type="Proteomes" id="UP001148786"/>
    </source>
</evidence>